<dbReference type="PANTHER" id="PTHR24361">
    <property type="entry name" value="MITOGEN-ACTIVATED KINASE KINASE KINASE"/>
    <property type="match status" value="1"/>
</dbReference>
<keyword evidence="4" id="KW-0547">Nucleotide-binding</keyword>
<comment type="catalytic activity">
    <reaction evidence="8">
        <text>L-seryl-[protein] + ATP = O-phospho-L-seryl-[protein] + ADP + H(+)</text>
        <dbReference type="Rhea" id="RHEA:17989"/>
        <dbReference type="Rhea" id="RHEA-COMP:9863"/>
        <dbReference type="Rhea" id="RHEA-COMP:11604"/>
        <dbReference type="ChEBI" id="CHEBI:15378"/>
        <dbReference type="ChEBI" id="CHEBI:29999"/>
        <dbReference type="ChEBI" id="CHEBI:30616"/>
        <dbReference type="ChEBI" id="CHEBI:83421"/>
        <dbReference type="ChEBI" id="CHEBI:456216"/>
        <dbReference type="EC" id="2.7.11.1"/>
    </reaction>
</comment>
<dbReference type="PROSITE" id="PS50011">
    <property type="entry name" value="PROTEIN_KINASE_DOM"/>
    <property type="match status" value="1"/>
</dbReference>
<keyword evidence="6" id="KW-0067">ATP-binding</keyword>
<gene>
    <name evidence="11" type="ORF">RDB_LOCUS53801</name>
</gene>
<comment type="caution">
    <text evidence="11">The sequence shown here is derived from an EMBL/GenBank/DDBJ whole genome shotgun (WGS) entry which is preliminary data.</text>
</comment>
<dbReference type="SMART" id="SM00220">
    <property type="entry name" value="S_TKc"/>
    <property type="match status" value="1"/>
</dbReference>
<name>A0A8H3DZ51_9AGAM</name>
<reference evidence="11" key="1">
    <citation type="submission" date="2021-01" db="EMBL/GenBank/DDBJ databases">
        <authorList>
            <person name="Kaushik A."/>
        </authorList>
    </citation>
    <scope>NUCLEOTIDE SEQUENCE</scope>
    <source>
        <strain evidence="11">AG5</strain>
    </source>
</reference>
<evidence type="ECO:0000256" key="6">
    <source>
        <dbReference type="ARBA" id="ARBA00022840"/>
    </source>
</evidence>
<protein>
    <recommendedName>
        <fullName evidence="1">non-specific serine/threonine protein kinase</fullName>
        <ecNumber evidence="1">2.7.11.1</ecNumber>
    </recommendedName>
</protein>
<evidence type="ECO:0000313" key="12">
    <source>
        <dbReference type="Proteomes" id="UP000663827"/>
    </source>
</evidence>
<evidence type="ECO:0000256" key="3">
    <source>
        <dbReference type="ARBA" id="ARBA00022679"/>
    </source>
</evidence>
<evidence type="ECO:0000256" key="1">
    <source>
        <dbReference type="ARBA" id="ARBA00012513"/>
    </source>
</evidence>
<dbReference type="GO" id="GO:0005524">
    <property type="term" value="F:ATP binding"/>
    <property type="evidence" value="ECO:0007669"/>
    <property type="project" value="UniProtKB-KW"/>
</dbReference>
<dbReference type="GO" id="GO:0004674">
    <property type="term" value="F:protein serine/threonine kinase activity"/>
    <property type="evidence" value="ECO:0007669"/>
    <property type="project" value="UniProtKB-KW"/>
</dbReference>
<accession>A0A8H3DZ51</accession>
<keyword evidence="3" id="KW-0808">Transferase</keyword>
<dbReference type="InterPro" id="IPR008271">
    <property type="entry name" value="Ser/Thr_kinase_AS"/>
</dbReference>
<feature type="region of interest" description="Disordered" evidence="9">
    <location>
        <begin position="383"/>
        <end position="417"/>
    </location>
</feature>
<dbReference type="GO" id="GO:0005737">
    <property type="term" value="C:cytoplasm"/>
    <property type="evidence" value="ECO:0007669"/>
    <property type="project" value="TreeGrafter"/>
</dbReference>
<dbReference type="Gene3D" id="1.10.510.10">
    <property type="entry name" value="Transferase(Phosphotransferase) domain 1"/>
    <property type="match status" value="1"/>
</dbReference>
<sequence length="417" mass="46002">MNSLIDIHRIVDTVCMRRDALADLARDTDAPTPSPLSESTIDEDSSNIIKPSMAENHDQLSESTIDEDLNEIVEPSILCTDIVKLLANHGCTDLTASLDDSTCSRYPIANGGLGDVFSGRLRDGSLVAIKTIRTDYDHRHSARAYVKQAAKEIHTWSKCKHHNVVALIGLAVFRDCLAMISYWEENGSLLKYVLNNPSVDRCRLCISICAGLAYLHDNNIIHGDLKGANVLIARDGTAMLMDFGNATLLNATLQFTQTSTTPRMTPRWTAPEILEGKTAHTKAGDVYSLGMTILETFTSEVPFADKSDISLIYHVVIGRNKPKRPENVFPPTSLDGDNLWSTLTKCWTYDPKLRPVVKGVWDKMKLITPNTLKLIRSEVNSEVNSEAKDNANYNAKGEAKGENEGKLMGGKNQWGPS</sequence>
<organism evidence="11 12">
    <name type="scientific">Rhizoctonia solani</name>
    <dbReference type="NCBI Taxonomy" id="456999"/>
    <lineage>
        <taxon>Eukaryota</taxon>
        <taxon>Fungi</taxon>
        <taxon>Dikarya</taxon>
        <taxon>Basidiomycota</taxon>
        <taxon>Agaricomycotina</taxon>
        <taxon>Agaricomycetes</taxon>
        <taxon>Cantharellales</taxon>
        <taxon>Ceratobasidiaceae</taxon>
        <taxon>Rhizoctonia</taxon>
    </lineage>
</organism>
<evidence type="ECO:0000256" key="8">
    <source>
        <dbReference type="ARBA" id="ARBA00048679"/>
    </source>
</evidence>
<evidence type="ECO:0000256" key="4">
    <source>
        <dbReference type="ARBA" id="ARBA00022741"/>
    </source>
</evidence>
<dbReference type="InterPro" id="IPR000719">
    <property type="entry name" value="Prot_kinase_dom"/>
</dbReference>
<evidence type="ECO:0000256" key="5">
    <source>
        <dbReference type="ARBA" id="ARBA00022777"/>
    </source>
</evidence>
<comment type="catalytic activity">
    <reaction evidence="7">
        <text>L-threonyl-[protein] + ATP = O-phospho-L-threonyl-[protein] + ADP + H(+)</text>
        <dbReference type="Rhea" id="RHEA:46608"/>
        <dbReference type="Rhea" id="RHEA-COMP:11060"/>
        <dbReference type="Rhea" id="RHEA-COMP:11605"/>
        <dbReference type="ChEBI" id="CHEBI:15378"/>
        <dbReference type="ChEBI" id="CHEBI:30013"/>
        <dbReference type="ChEBI" id="CHEBI:30616"/>
        <dbReference type="ChEBI" id="CHEBI:61977"/>
        <dbReference type="ChEBI" id="CHEBI:456216"/>
        <dbReference type="EC" id="2.7.11.1"/>
    </reaction>
</comment>
<evidence type="ECO:0000256" key="9">
    <source>
        <dbReference type="SAM" id="MobiDB-lite"/>
    </source>
</evidence>
<dbReference type="AlphaFoldDB" id="A0A8H3DZ51"/>
<dbReference type="Pfam" id="PF00069">
    <property type="entry name" value="Pkinase"/>
    <property type="match status" value="1"/>
</dbReference>
<dbReference type="InterPro" id="IPR011009">
    <property type="entry name" value="Kinase-like_dom_sf"/>
</dbReference>
<evidence type="ECO:0000259" key="10">
    <source>
        <dbReference type="PROSITE" id="PS50011"/>
    </source>
</evidence>
<evidence type="ECO:0000256" key="2">
    <source>
        <dbReference type="ARBA" id="ARBA00022527"/>
    </source>
</evidence>
<dbReference type="PANTHER" id="PTHR24361:SF433">
    <property type="entry name" value="PROTEIN KINASE DOMAIN-CONTAINING PROTEIN"/>
    <property type="match status" value="1"/>
</dbReference>
<dbReference type="SUPFAM" id="SSF56112">
    <property type="entry name" value="Protein kinase-like (PK-like)"/>
    <property type="match status" value="1"/>
</dbReference>
<evidence type="ECO:0000313" key="11">
    <source>
        <dbReference type="EMBL" id="CAE7118077.1"/>
    </source>
</evidence>
<evidence type="ECO:0000256" key="7">
    <source>
        <dbReference type="ARBA" id="ARBA00047899"/>
    </source>
</evidence>
<dbReference type="InterPro" id="IPR053235">
    <property type="entry name" value="Ser_Thr_kinase"/>
</dbReference>
<dbReference type="EMBL" id="CAJNJQ010001075">
    <property type="protein sequence ID" value="CAE7118077.1"/>
    <property type="molecule type" value="Genomic_DNA"/>
</dbReference>
<keyword evidence="5" id="KW-0418">Kinase</keyword>
<dbReference type="Proteomes" id="UP000663827">
    <property type="component" value="Unassembled WGS sequence"/>
</dbReference>
<feature type="domain" description="Protein kinase" evidence="10">
    <location>
        <begin position="102"/>
        <end position="367"/>
    </location>
</feature>
<dbReference type="EC" id="2.7.11.1" evidence="1"/>
<proteinExistence type="predicted"/>
<keyword evidence="2" id="KW-0723">Serine/threonine-protein kinase</keyword>
<dbReference type="PROSITE" id="PS00108">
    <property type="entry name" value="PROTEIN_KINASE_ST"/>
    <property type="match status" value="1"/>
</dbReference>